<accession>A0A2T2WVB6</accession>
<reference evidence="1 2" key="1">
    <citation type="journal article" date="2014" name="BMC Genomics">
        <title>Comparison of environmental and isolate Sulfobacillus genomes reveals diverse carbon, sulfur, nitrogen, and hydrogen metabolisms.</title>
        <authorList>
            <person name="Justice N.B."/>
            <person name="Norman A."/>
            <person name="Brown C.T."/>
            <person name="Singh A."/>
            <person name="Thomas B.C."/>
            <person name="Banfield J.F."/>
        </authorList>
    </citation>
    <scope>NUCLEOTIDE SEQUENCE [LARGE SCALE GENOMIC DNA]</scope>
    <source>
        <strain evidence="1">AMDSBA4</strain>
    </source>
</reference>
<organism evidence="1 2">
    <name type="scientific">Sulfobacillus benefaciens</name>
    <dbReference type="NCBI Taxonomy" id="453960"/>
    <lineage>
        <taxon>Bacteria</taxon>
        <taxon>Bacillati</taxon>
        <taxon>Bacillota</taxon>
        <taxon>Clostridia</taxon>
        <taxon>Eubacteriales</taxon>
        <taxon>Clostridiales Family XVII. Incertae Sedis</taxon>
        <taxon>Sulfobacillus</taxon>
    </lineage>
</organism>
<evidence type="ECO:0008006" key="3">
    <source>
        <dbReference type="Google" id="ProtNLM"/>
    </source>
</evidence>
<dbReference type="EMBL" id="PXYW01000131">
    <property type="protein sequence ID" value="PSR26162.1"/>
    <property type="molecule type" value="Genomic_DNA"/>
</dbReference>
<dbReference type="AlphaFoldDB" id="A0A2T2WVB6"/>
<protein>
    <recommendedName>
        <fullName evidence="3">Ketopantoate reductase N-terminal domain-containing protein</fullName>
    </recommendedName>
</protein>
<dbReference type="Proteomes" id="UP000242972">
    <property type="component" value="Unassembled WGS sequence"/>
</dbReference>
<comment type="caution">
    <text evidence="1">The sequence shown here is derived from an EMBL/GenBank/DDBJ whole genome shotgun (WGS) entry which is preliminary data.</text>
</comment>
<sequence>MDSPIVVIGMGQLGTLFADAWIQLGQSTLTIRREQRVNQDIAPRAVLIATGEQDLPPVLASLPHFWRSHVILIQNELVPQIWVPYTDQPTLVAVWAEKKPHIEVHSLRSSVVFGPHTDLVADAFAAMNQPLSVAKDYSDMLLELSIKNIYIWATNIYGLSNPGSLGQLAAEPHAAVLESLMAELCQVHSAVAGYYCAPQRIIPIIWHIIHTNADLKIPGRSARTRLERVMSAVHQHSLATPELSRIAKLNLNQE</sequence>
<gene>
    <name evidence="1" type="ORF">C7B46_20200</name>
</gene>
<evidence type="ECO:0000313" key="2">
    <source>
        <dbReference type="Proteomes" id="UP000242972"/>
    </source>
</evidence>
<proteinExistence type="predicted"/>
<name>A0A2T2WVB6_9FIRM</name>
<evidence type="ECO:0000313" key="1">
    <source>
        <dbReference type="EMBL" id="PSR26162.1"/>
    </source>
</evidence>